<proteinExistence type="inferred from homology"/>
<sequence length="382" mass="43676">MIQTAKEKAIGVLEHCAKPTGFYASGLPGGYEATWARDSMITSLGASLVREVREARLHTSFRKSIELLSKNQSELGQIPNAVGSYNTDRQSDVTFNSIDSSLWYLIGHHVYAKAYKDQSLLRKYKRNVEKALFWLKSQDPNEDKLLAQQPTMDWQDAFPHKYGHVINTQALYYGVLKMYGKTKEAEHLKQVVNGEIEKYLAMYDPKLGYYLPWNWKNHDGDREQEEWFDTLGNLLAIVTGLATKEIANSILEYIEKEKINKPFPCKAIWPPLKPGDKEWHSYFEKCDAREPYAYLNGGVWPFIGGFYVAALVKIQQYAKAGQMLEQLALANKQGKQKEWEFNEWLHGQTGQPGPNSTPYQAWSAGTFLFAAECVSRQSVPYF</sequence>
<dbReference type="AlphaFoldDB" id="A0A1G2QY50"/>
<dbReference type="InterPro" id="IPR012341">
    <property type="entry name" value="6hp_glycosidase-like_sf"/>
</dbReference>
<evidence type="ECO:0000256" key="5">
    <source>
        <dbReference type="ARBA" id="ARBA00023277"/>
    </source>
</evidence>
<dbReference type="EMBL" id="MHTS01000005">
    <property type="protein sequence ID" value="OHA64922.1"/>
    <property type="molecule type" value="Genomic_DNA"/>
</dbReference>
<name>A0A1G2QY50_9BACT</name>
<dbReference type="Gene3D" id="1.50.10.10">
    <property type="match status" value="1"/>
</dbReference>
<evidence type="ECO:0000256" key="6">
    <source>
        <dbReference type="ARBA" id="ARBA00023295"/>
    </source>
</evidence>
<evidence type="ECO:0000256" key="3">
    <source>
        <dbReference type="ARBA" id="ARBA00012758"/>
    </source>
</evidence>
<keyword evidence="6" id="KW-0326">Glycosidase</keyword>
<evidence type="ECO:0000256" key="4">
    <source>
        <dbReference type="ARBA" id="ARBA00022801"/>
    </source>
</evidence>
<gene>
    <name evidence="7" type="ORF">A2843_02645</name>
</gene>
<protein>
    <recommendedName>
        <fullName evidence="3">beta-fructofuranosidase</fullName>
        <ecNumber evidence="3">3.2.1.26</ecNumber>
    </recommendedName>
</protein>
<evidence type="ECO:0000256" key="2">
    <source>
        <dbReference type="ARBA" id="ARBA00007671"/>
    </source>
</evidence>
<organism evidence="7 8">
    <name type="scientific">Candidatus Wildermuthbacteria bacterium RIFCSPHIGHO2_01_FULL_48_27b</name>
    <dbReference type="NCBI Taxonomy" id="1802447"/>
    <lineage>
        <taxon>Bacteria</taxon>
        <taxon>Candidatus Wildermuthiibacteriota</taxon>
    </lineage>
</organism>
<dbReference type="Pfam" id="PF12899">
    <property type="entry name" value="Glyco_hydro_100"/>
    <property type="match status" value="1"/>
</dbReference>
<dbReference type="GO" id="GO:0005975">
    <property type="term" value="P:carbohydrate metabolic process"/>
    <property type="evidence" value="ECO:0007669"/>
    <property type="project" value="InterPro"/>
</dbReference>
<keyword evidence="4" id="KW-0378">Hydrolase</keyword>
<dbReference type="PANTHER" id="PTHR34987:SF6">
    <property type="entry name" value="ALPHA-L-RHAMNOSIDASE SIX-HAIRPIN GLYCOSIDASE DOMAIN-CONTAINING PROTEIN"/>
    <property type="match status" value="1"/>
</dbReference>
<dbReference type="EC" id="3.2.1.26" evidence="3"/>
<keyword evidence="5" id="KW-0119">Carbohydrate metabolism</keyword>
<dbReference type="GO" id="GO:0033926">
    <property type="term" value="F:endo-alpha-N-acetylgalactosaminidase activity"/>
    <property type="evidence" value="ECO:0007669"/>
    <property type="project" value="InterPro"/>
</dbReference>
<comment type="caution">
    <text evidence="7">The sequence shown here is derived from an EMBL/GenBank/DDBJ whole genome shotgun (WGS) entry which is preliminary data.</text>
</comment>
<dbReference type="SUPFAM" id="SSF48208">
    <property type="entry name" value="Six-hairpin glycosidases"/>
    <property type="match status" value="1"/>
</dbReference>
<evidence type="ECO:0000313" key="7">
    <source>
        <dbReference type="EMBL" id="OHA64922.1"/>
    </source>
</evidence>
<dbReference type="Proteomes" id="UP000178170">
    <property type="component" value="Unassembled WGS sequence"/>
</dbReference>
<evidence type="ECO:0000256" key="1">
    <source>
        <dbReference type="ARBA" id="ARBA00000094"/>
    </source>
</evidence>
<comment type="similarity">
    <text evidence="2">Belongs to the glycosyl hydrolase 100 family.</text>
</comment>
<dbReference type="GO" id="GO:0004564">
    <property type="term" value="F:beta-fructofuranosidase activity"/>
    <property type="evidence" value="ECO:0007669"/>
    <property type="project" value="UniProtKB-EC"/>
</dbReference>
<dbReference type="InterPro" id="IPR024746">
    <property type="entry name" value="Glyco_hydro_100"/>
</dbReference>
<accession>A0A1G2QY50</accession>
<evidence type="ECO:0000313" key="8">
    <source>
        <dbReference type="Proteomes" id="UP000178170"/>
    </source>
</evidence>
<reference evidence="7 8" key="1">
    <citation type="journal article" date="2016" name="Nat. Commun.">
        <title>Thousands of microbial genomes shed light on interconnected biogeochemical processes in an aquifer system.</title>
        <authorList>
            <person name="Anantharaman K."/>
            <person name="Brown C.T."/>
            <person name="Hug L.A."/>
            <person name="Sharon I."/>
            <person name="Castelle C.J."/>
            <person name="Probst A.J."/>
            <person name="Thomas B.C."/>
            <person name="Singh A."/>
            <person name="Wilkins M.J."/>
            <person name="Karaoz U."/>
            <person name="Brodie E.L."/>
            <person name="Williams K.H."/>
            <person name="Hubbard S.S."/>
            <person name="Banfield J.F."/>
        </authorList>
    </citation>
    <scope>NUCLEOTIDE SEQUENCE [LARGE SCALE GENOMIC DNA]</scope>
</reference>
<comment type="catalytic activity">
    <reaction evidence="1">
        <text>Hydrolysis of terminal non-reducing beta-D-fructofuranoside residues in beta-D-fructofuranosides.</text>
        <dbReference type="EC" id="3.2.1.26"/>
    </reaction>
</comment>
<dbReference type="InterPro" id="IPR008928">
    <property type="entry name" value="6-hairpin_glycosidase_sf"/>
</dbReference>
<dbReference type="PANTHER" id="PTHR34987">
    <property type="entry name" value="C, PUTATIVE (AFU_ORTHOLOGUE AFUA_3G02880)-RELATED"/>
    <property type="match status" value="1"/>
</dbReference>